<keyword evidence="3" id="KW-1185">Reference proteome</keyword>
<protein>
    <submittedName>
        <fullName evidence="2">Uncharacterized protein</fullName>
    </submittedName>
</protein>
<evidence type="ECO:0000313" key="3">
    <source>
        <dbReference type="Proteomes" id="UP000673552"/>
    </source>
</evidence>
<dbReference type="KEGG" id="lmat:92515182"/>
<feature type="compositionally biased region" description="Basic and acidic residues" evidence="1">
    <location>
        <begin position="485"/>
        <end position="495"/>
    </location>
</feature>
<gene>
    <name evidence="2" type="ORF">LSCM1_05197</name>
</gene>
<dbReference type="EMBL" id="JAFEUZ010000025">
    <property type="protein sequence ID" value="KAG5476865.1"/>
    <property type="molecule type" value="Genomic_DNA"/>
</dbReference>
<proteinExistence type="predicted"/>
<dbReference type="AlphaFoldDB" id="A0A836H3E5"/>
<evidence type="ECO:0000256" key="1">
    <source>
        <dbReference type="SAM" id="MobiDB-lite"/>
    </source>
</evidence>
<reference evidence="3" key="1">
    <citation type="journal article" date="2021" name="Microbiol. Resour. Announc.">
        <title>LGAAP: Leishmaniinae Genome Assembly and Annotation Pipeline.</title>
        <authorList>
            <person name="Almutairi H."/>
            <person name="Urbaniak M.D."/>
            <person name="Bates M.D."/>
            <person name="Jariyapan N."/>
            <person name="Kwakye-Nuako G."/>
            <person name="Thomaz-Soccol V."/>
            <person name="Al-Salem W.S."/>
            <person name="Dillon R.J."/>
            <person name="Bates P.A."/>
            <person name="Gatherer D."/>
        </authorList>
    </citation>
    <scope>NUCLEOTIDE SEQUENCE [LARGE SCALE GENOMIC DNA]</scope>
</reference>
<accession>A0A836H3E5</accession>
<name>A0A836H3E5_9TRYP</name>
<organism evidence="2 3">
    <name type="scientific">Leishmania martiniquensis</name>
    <dbReference type="NCBI Taxonomy" id="1580590"/>
    <lineage>
        <taxon>Eukaryota</taxon>
        <taxon>Discoba</taxon>
        <taxon>Euglenozoa</taxon>
        <taxon>Kinetoplastea</taxon>
        <taxon>Metakinetoplastina</taxon>
        <taxon>Trypanosomatida</taxon>
        <taxon>Trypanosomatidae</taxon>
        <taxon>Leishmaniinae</taxon>
        <taxon>Leishmania</taxon>
    </lineage>
</organism>
<dbReference type="OrthoDB" id="273613at2759"/>
<reference evidence="3" key="2">
    <citation type="journal article" date="2021" name="Sci. Data">
        <title>Chromosome-scale genome sequencing, assembly and annotation of six genomes from subfamily Leishmaniinae.</title>
        <authorList>
            <person name="Almutairi H."/>
            <person name="Urbaniak M.D."/>
            <person name="Bates M.D."/>
            <person name="Jariyapan N."/>
            <person name="Kwakye-Nuako G."/>
            <person name="Thomaz Soccol V."/>
            <person name="Al-Salem W.S."/>
            <person name="Dillon R.J."/>
            <person name="Bates P.A."/>
            <person name="Gatherer D."/>
        </authorList>
    </citation>
    <scope>NUCLEOTIDE SEQUENCE [LARGE SCALE GENOMIC DNA]</scope>
</reference>
<feature type="region of interest" description="Disordered" evidence="1">
    <location>
        <begin position="599"/>
        <end position="661"/>
    </location>
</feature>
<feature type="region of interest" description="Disordered" evidence="1">
    <location>
        <begin position="391"/>
        <end position="497"/>
    </location>
</feature>
<dbReference type="GeneID" id="92515182"/>
<dbReference type="RefSeq" id="XP_067178035.1">
    <property type="nucleotide sequence ID" value="XM_067322670.1"/>
</dbReference>
<feature type="compositionally biased region" description="Basic and acidic residues" evidence="1">
    <location>
        <begin position="631"/>
        <end position="640"/>
    </location>
</feature>
<dbReference type="Proteomes" id="UP000673552">
    <property type="component" value="Unassembled WGS sequence"/>
</dbReference>
<comment type="caution">
    <text evidence="2">The sequence shown here is derived from an EMBL/GenBank/DDBJ whole genome shotgun (WGS) entry which is preliminary data.</text>
</comment>
<feature type="compositionally biased region" description="Low complexity" evidence="1">
    <location>
        <begin position="475"/>
        <end position="484"/>
    </location>
</feature>
<sequence length="1240" mass="136225">MKTKVDMECTASSQTAGRQAVSRVEAAMAAVTLPLMRIPPRSTTEQREALLQQLYTNYAELQSQRHEIENRKRFMDFDMYQSNQQDIHDLLFANADAADGALGDWDTWERVESVVKRYAYGRPWHTAQEKKEVSAMQSRIDALNEGLQEKAATMQSLTESHDAALKELAGVRKLLHLKDNEIRLLSNQHSTAKVQLRCVERERAALRGFCSEEPSALKEDLRFLIEANQTLERANLELRRRLHAHDDSAAVARAHRAPAKEEALDPSLFDHAAGEPTKSAVTEDSLDACVKDDAYRHKLLSQRVPLSGMYIDARRKLDQWQRRLEAEVRCAMGMLDQDALQEARRVPLSLGRGGAHGSSPVSGDTFVSYATYQSANRMQPSLKRLNVVAAPQPPSMTSAPAAPPQPVSAEALGGPEKARSETTPRPSLDVALPESAQQQVPKKDRKLRSVVRPSRPPKTTAIKGVTAAPGTAQKASVSASASVSRKSETTNEPRDGCAMATTAAPGFVALKSAVLRCAELSRAHALRRELLHTQWLRHQLQEERERVSSLMDALSHSSAQYTATTTHDLSVRPVPLDDVTDTNDTHLVSSVVLHGVEELDATLPPRESSRPTSTAHRLRHLVQESRPPTGECDKNARGVRECPVNGAHDRSDNSELLSSSSRLSGAVSRALSVRASSIPRNLAAQPLVDGDGSKAMGVVPVDEEELRLSAGSTDAAAAFWNDGATPALLGTHEGEGAAGDRGTSRLALHAGRLRQAVQQLALDAAAFRSEVREAFHVFGTLIAEQQSLFHRIREAEKIQAAKAAALEAVEEAAVARVARLLEEEFNFQLSEDCYAASPASLPDTATDEEWLAHELRLAAVAMVREKARSQAMRGESLRQYDAEAAAPAAASEQQQPCATAEANGDGIDLAQQFFYDDILRRIHLRQKGSLGTARRWNAPGAGGRVDHRGVQPVCEEDVDVTSRRQWGACAGQRSPGGAALPMQWYWEAGGTFGVPLTGAVCRGALTAPRRWVEATGAESFVLPTLSPWRFSTADIQSIRPTVLRYDFGTAARQGRRQVNAQVRRGMTYICGKEFYDFVREYVVPIIASAARVRDSAMMDAALRSAVRELRERARRRCKRGVRLLLERVANNIRTRHLLRGGVFHGEGFVSYVGVLYSRWRHTLEQERRRMRTEHLDGNSSLLSLMHLQTPYCNALAPTTPPLRCSARAPGGGVGGSGPYPHQHSLQKSSYHFDEVNFGNK</sequence>
<evidence type="ECO:0000313" key="2">
    <source>
        <dbReference type="EMBL" id="KAG5476865.1"/>
    </source>
</evidence>